<dbReference type="Proteomes" id="UP000037109">
    <property type="component" value="Unassembled WGS sequence"/>
</dbReference>
<evidence type="ECO:0000313" key="2">
    <source>
        <dbReference type="EMBL" id="KON88817.1"/>
    </source>
</evidence>
<dbReference type="EMBL" id="LGUF01000007">
    <property type="protein sequence ID" value="KON88817.1"/>
    <property type="molecule type" value="Genomic_DNA"/>
</dbReference>
<dbReference type="RefSeq" id="WP_053436198.1">
    <property type="nucleotide sequence ID" value="NZ_LGUF01000007.1"/>
</dbReference>
<dbReference type="OrthoDB" id="2903878at2"/>
<comment type="caution">
    <text evidence="2">The sequence shown here is derived from an EMBL/GenBank/DDBJ whole genome shotgun (WGS) entry which is preliminary data.</text>
</comment>
<gene>
    <name evidence="2" type="ORF">AF332_19760</name>
</gene>
<dbReference type="AlphaFoldDB" id="A0A0M0GH52"/>
<dbReference type="PATRIC" id="fig|1459.3.peg.4354"/>
<proteinExistence type="predicted"/>
<evidence type="ECO:0000313" key="3">
    <source>
        <dbReference type="Proteomes" id="UP000037109"/>
    </source>
</evidence>
<keyword evidence="3" id="KW-1185">Reference proteome</keyword>
<sequence>MNLVKNPFEQLLKEGENIIECICCSLVAHFCLVPQAGFLIATNKRLLFCAITASEANKGFIQEFTYRNIISIAEKRGITGKHIHMYYNQDLYKFQQIQGMNMFEFMIAVKDKMRNEP</sequence>
<organism evidence="2 3">
    <name type="scientific">Sporosarcina globispora</name>
    <name type="common">Bacillus globisporus</name>
    <dbReference type="NCBI Taxonomy" id="1459"/>
    <lineage>
        <taxon>Bacteria</taxon>
        <taxon>Bacillati</taxon>
        <taxon>Bacillota</taxon>
        <taxon>Bacilli</taxon>
        <taxon>Bacillales</taxon>
        <taxon>Caryophanaceae</taxon>
        <taxon>Sporosarcina</taxon>
    </lineage>
</organism>
<feature type="domain" description="YokE-like PH" evidence="1">
    <location>
        <begin position="12"/>
        <end position="110"/>
    </location>
</feature>
<accession>A0A0M0GH52</accession>
<reference evidence="3" key="1">
    <citation type="submission" date="2015-07" db="EMBL/GenBank/DDBJ databases">
        <title>Fjat-10036 dsm4.</title>
        <authorList>
            <person name="Liu B."/>
            <person name="Wang J."/>
            <person name="Zhu Y."/>
            <person name="Liu G."/>
            <person name="Chen Q."/>
            <person name="Chen Z."/>
            <person name="Lan J."/>
            <person name="Che J."/>
            <person name="Ge C."/>
            <person name="Shi H."/>
            <person name="Pan Z."/>
            <person name="Liu X."/>
        </authorList>
    </citation>
    <scope>NUCLEOTIDE SEQUENCE [LARGE SCALE GENOMIC DNA]</scope>
    <source>
        <strain evidence="3">DSM 4</strain>
    </source>
</reference>
<dbReference type="InterPro" id="IPR039519">
    <property type="entry name" value="YokE-like_PH"/>
</dbReference>
<evidence type="ECO:0000259" key="1">
    <source>
        <dbReference type="Pfam" id="PF14470"/>
    </source>
</evidence>
<protein>
    <recommendedName>
        <fullName evidence="1">YokE-like PH domain-containing protein</fullName>
    </recommendedName>
</protein>
<dbReference type="Pfam" id="PF14470">
    <property type="entry name" value="bPH_3"/>
    <property type="match status" value="1"/>
</dbReference>
<name>A0A0M0GH52_SPOGL</name>